<proteinExistence type="predicted"/>
<evidence type="ECO:0000313" key="1">
    <source>
        <dbReference type="EMBL" id="NMO03840.1"/>
    </source>
</evidence>
<evidence type="ECO:0000313" key="2">
    <source>
        <dbReference type="Proteomes" id="UP000550729"/>
    </source>
</evidence>
<dbReference type="RefSeq" id="WP_170196345.1">
    <property type="nucleotide sequence ID" value="NZ_JABBNB010000027.1"/>
</dbReference>
<sequence length="207" mass="22271">MSGVTSADFGWFAESFPGLDECGYCLTLVSNVDADGLLSALGAHRIGDVTGVGELNEPSYTAWDEYGGDELVVGVATLDDGWAMMLEENGYLGITGTLMQPVSVGREIVAHYRNVDALDHFVWWRDGIDELSFEPLFATSRSGAQPDGLLDVMRDVGFRVDDPDTAVTEFDHTAAAFALAERITGVTITADLLNSAHLELGRVTVPH</sequence>
<dbReference type="Proteomes" id="UP000550729">
    <property type="component" value="Unassembled WGS sequence"/>
</dbReference>
<comment type="caution">
    <text evidence="1">The sequence shown here is derived from an EMBL/GenBank/DDBJ whole genome shotgun (WGS) entry which is preliminary data.</text>
</comment>
<keyword evidence="2" id="KW-1185">Reference proteome</keyword>
<name>A0A848KYR7_9ACTN</name>
<dbReference type="InterPro" id="IPR045592">
    <property type="entry name" value="DUF6461"/>
</dbReference>
<reference evidence="1 2" key="1">
    <citation type="submission" date="2020-04" db="EMBL/GenBank/DDBJ databases">
        <title>Gordonia sp. nov. TBRC 11910.</title>
        <authorList>
            <person name="Suriyachadkun C."/>
        </authorList>
    </citation>
    <scope>NUCLEOTIDE SEQUENCE [LARGE SCALE GENOMIC DNA]</scope>
    <source>
        <strain evidence="1 2">TBRC 11910</strain>
    </source>
</reference>
<dbReference type="Pfam" id="PF20062">
    <property type="entry name" value="DUF6461"/>
    <property type="match status" value="1"/>
</dbReference>
<organism evidence="1 2">
    <name type="scientific">Gordonia asplenii</name>
    <dbReference type="NCBI Taxonomy" id="2725283"/>
    <lineage>
        <taxon>Bacteria</taxon>
        <taxon>Bacillati</taxon>
        <taxon>Actinomycetota</taxon>
        <taxon>Actinomycetes</taxon>
        <taxon>Mycobacteriales</taxon>
        <taxon>Gordoniaceae</taxon>
        <taxon>Gordonia</taxon>
    </lineage>
</organism>
<gene>
    <name evidence="1" type="ORF">HH308_21745</name>
</gene>
<dbReference type="EMBL" id="JABBNB010000027">
    <property type="protein sequence ID" value="NMO03840.1"/>
    <property type="molecule type" value="Genomic_DNA"/>
</dbReference>
<accession>A0A848KYR7</accession>
<dbReference type="AlphaFoldDB" id="A0A848KYR7"/>
<protein>
    <submittedName>
        <fullName evidence="1">Uncharacterized protein</fullName>
    </submittedName>
</protein>